<dbReference type="EMBL" id="JADWOX010000006">
    <property type="protein sequence ID" value="MBI1684275.1"/>
    <property type="molecule type" value="Genomic_DNA"/>
</dbReference>
<accession>A0ABS0SXB9</accession>
<dbReference type="SUPFAM" id="SSF51306">
    <property type="entry name" value="LexA/Signal peptidase"/>
    <property type="match status" value="1"/>
</dbReference>
<comment type="caution">
    <text evidence="2">The sequence shown here is derived from an EMBL/GenBank/DDBJ whole genome shotgun (WGS) entry which is preliminary data.</text>
</comment>
<feature type="domain" description="Peptidase S26" evidence="1">
    <location>
        <begin position="46"/>
        <end position="161"/>
    </location>
</feature>
<keyword evidence="3" id="KW-1185">Reference proteome</keyword>
<protein>
    <submittedName>
        <fullName evidence="2">S26 family signal peptidase</fullName>
    </submittedName>
</protein>
<dbReference type="InterPro" id="IPR019533">
    <property type="entry name" value="Peptidase_S26"/>
</dbReference>
<reference evidence="2 3" key="1">
    <citation type="submission" date="2020-11" db="EMBL/GenBank/DDBJ databases">
        <title>genome sequence of strain KACC 18849.</title>
        <authorList>
            <person name="Gao J."/>
            <person name="Zhang X."/>
        </authorList>
    </citation>
    <scope>NUCLEOTIDE SEQUENCE [LARGE SCALE GENOMIC DNA]</scope>
    <source>
        <strain evidence="2 3">KACC 18849</strain>
    </source>
</reference>
<name>A0ABS0SXB9_9CAUL</name>
<gene>
    <name evidence="2" type="ORF">I4Q42_11415</name>
</gene>
<proteinExistence type="predicted"/>
<evidence type="ECO:0000313" key="2">
    <source>
        <dbReference type="EMBL" id="MBI1684275.1"/>
    </source>
</evidence>
<dbReference type="Gene3D" id="2.10.109.10">
    <property type="entry name" value="Umud Fragment, subunit A"/>
    <property type="match status" value="1"/>
</dbReference>
<sequence length="172" mass="18217">MQPRLVLALAAPALAAVALGPPIRPAPPLLLNTSASEPVGLYLHQDQVPRVGRVIAFRPPPAAWPYVAAAMPARARGGILKTIGAGEGDRVCTRGGRLAVNGRDVAPIASRDSRGRSLPHWEGCRALGAGEYFVVSTRIPNSFDSRYYGPVRRQDVIGVYRALGAPRRPAAA</sequence>
<dbReference type="RefSeq" id="WP_198576187.1">
    <property type="nucleotide sequence ID" value="NZ_JADWOX010000006.1"/>
</dbReference>
<dbReference type="Pfam" id="PF10502">
    <property type="entry name" value="Peptidase_S26"/>
    <property type="match status" value="1"/>
</dbReference>
<evidence type="ECO:0000259" key="1">
    <source>
        <dbReference type="Pfam" id="PF10502"/>
    </source>
</evidence>
<dbReference type="InterPro" id="IPR036286">
    <property type="entry name" value="LexA/Signal_pep-like_sf"/>
</dbReference>
<organism evidence="2 3">
    <name type="scientific">Caulobacter hibisci</name>
    <dbReference type="NCBI Taxonomy" id="2035993"/>
    <lineage>
        <taxon>Bacteria</taxon>
        <taxon>Pseudomonadati</taxon>
        <taxon>Pseudomonadota</taxon>
        <taxon>Alphaproteobacteria</taxon>
        <taxon>Caulobacterales</taxon>
        <taxon>Caulobacteraceae</taxon>
        <taxon>Caulobacter</taxon>
    </lineage>
</organism>
<dbReference type="Proteomes" id="UP000639859">
    <property type="component" value="Unassembled WGS sequence"/>
</dbReference>
<evidence type="ECO:0000313" key="3">
    <source>
        <dbReference type="Proteomes" id="UP000639859"/>
    </source>
</evidence>